<evidence type="ECO:0000259" key="8">
    <source>
        <dbReference type="Pfam" id="PF02470"/>
    </source>
</evidence>
<sequence>MNDGHTHKQTSPDGGDGTQDALVRRIRFSVIWVIPLISVLIAGFLVWRSFVDNGPSITVMFDTADGLTSGQTQVKNKSVVLGTVEGMSLTTDLRHVRVRIRMNKGTGGMLTDKARFWVVRPRINGASITGLETLMSGAYIAFDPGLGADGQPAGRPSDTFVGLEAPPGMRSDQPGRTFTLVASSIGSIGQGAPVFFRDVNVGEVLGYTMPPGGRGPVLIQIFVQQPYDQYLTASSRFWNVSGVKVGFGAGGLKVQLQSLQALFSGGVAFGLPPQDDKVEAAPADSVFTLYDTREDAQNAGYRQRLLLATYLTSSVKGLAPGAEVDMFGIQVGNVTSVRLDLTSTPGHPRVRVGMEVQLERIFPSGTMPRDKMLDLFRTLVGNGLRASTDSVSMLTGESMISLNFIKNPGSATTSMEGPTLVIPGQAGGMSGIMDNVSTLTARVAAMPFEQIGVSANNLLTHLDGTLTSPDVKQTLTSLRQSMQNLQALSHDLRNGVAPLSKRLPAMADQLEQTLTNANKLLASYGGNSDFHRSVEAMVLQLGQTARSLRFLSDFLTNHPSALIWGR</sequence>
<keyword evidence="10" id="KW-1185">Reference proteome</keyword>
<feature type="domain" description="Mce/MlaD" evidence="8">
    <location>
        <begin position="312"/>
        <end position="403"/>
    </location>
</feature>
<reference evidence="9 10" key="1">
    <citation type="submission" date="2019-09" db="EMBL/GenBank/DDBJ databases">
        <title>Genome sequencing of strain KACC 21233.</title>
        <authorList>
            <person name="Heo J."/>
            <person name="Kim S.-J."/>
            <person name="Kim J.-S."/>
            <person name="Hong S.-B."/>
            <person name="Kwon S.-W."/>
        </authorList>
    </citation>
    <scope>NUCLEOTIDE SEQUENCE [LARGE SCALE GENOMIC DNA]</scope>
    <source>
        <strain evidence="9 10">KACC 21233</strain>
    </source>
</reference>
<evidence type="ECO:0000256" key="5">
    <source>
        <dbReference type="ARBA" id="ARBA00022989"/>
    </source>
</evidence>
<dbReference type="RefSeq" id="WP_149278972.1">
    <property type="nucleotide sequence ID" value="NZ_CP043506.1"/>
</dbReference>
<name>A0A5C1YLV3_9PROT</name>
<dbReference type="Pfam" id="PF02470">
    <property type="entry name" value="MlaD"/>
    <property type="match status" value="3"/>
</dbReference>
<dbReference type="InterPro" id="IPR051800">
    <property type="entry name" value="PqiA-PqiB_transport"/>
</dbReference>
<protein>
    <submittedName>
        <fullName evidence="9">MCE family protein</fullName>
    </submittedName>
</protein>
<keyword evidence="4 7" id="KW-0812">Transmembrane</keyword>
<gene>
    <name evidence="9" type="ORF">FLP30_05750</name>
</gene>
<dbReference type="PANTHER" id="PTHR30462">
    <property type="entry name" value="INTERMEMBRANE TRANSPORT PROTEIN PQIB-RELATED"/>
    <property type="match status" value="1"/>
</dbReference>
<dbReference type="EMBL" id="CP043506">
    <property type="protein sequence ID" value="QEO17294.1"/>
    <property type="molecule type" value="Genomic_DNA"/>
</dbReference>
<keyword evidence="3" id="KW-0997">Cell inner membrane</keyword>
<evidence type="ECO:0000313" key="9">
    <source>
        <dbReference type="EMBL" id="QEO17294.1"/>
    </source>
</evidence>
<dbReference type="OrthoDB" id="9806984at2"/>
<dbReference type="GO" id="GO:0005886">
    <property type="term" value="C:plasma membrane"/>
    <property type="evidence" value="ECO:0007669"/>
    <property type="project" value="UniProtKB-SubCell"/>
</dbReference>
<accession>A0A5C1YLV3</accession>
<keyword evidence="5 7" id="KW-1133">Transmembrane helix</keyword>
<dbReference type="Proteomes" id="UP000324536">
    <property type="component" value="Chromosome"/>
</dbReference>
<dbReference type="PANTHER" id="PTHR30462:SF0">
    <property type="entry name" value="INTERMEMBRANE TRANSPORT PROTEIN YEBT"/>
    <property type="match status" value="1"/>
</dbReference>
<keyword evidence="2" id="KW-1003">Cell membrane</keyword>
<evidence type="ECO:0000256" key="1">
    <source>
        <dbReference type="ARBA" id="ARBA00004533"/>
    </source>
</evidence>
<evidence type="ECO:0000256" key="7">
    <source>
        <dbReference type="SAM" id="Phobius"/>
    </source>
</evidence>
<evidence type="ECO:0000256" key="6">
    <source>
        <dbReference type="ARBA" id="ARBA00023136"/>
    </source>
</evidence>
<evidence type="ECO:0000256" key="4">
    <source>
        <dbReference type="ARBA" id="ARBA00022692"/>
    </source>
</evidence>
<dbReference type="InterPro" id="IPR003399">
    <property type="entry name" value="Mce/MlaD"/>
</dbReference>
<organism evidence="9 10">
    <name type="scientific">Acetobacter vaccinii</name>
    <dbReference type="NCBI Taxonomy" id="2592655"/>
    <lineage>
        <taxon>Bacteria</taxon>
        <taxon>Pseudomonadati</taxon>
        <taxon>Pseudomonadota</taxon>
        <taxon>Alphaproteobacteria</taxon>
        <taxon>Acetobacterales</taxon>
        <taxon>Acetobacteraceae</taxon>
        <taxon>Acetobacter</taxon>
    </lineage>
</organism>
<feature type="transmembrane region" description="Helical" evidence="7">
    <location>
        <begin position="28"/>
        <end position="47"/>
    </location>
</feature>
<evidence type="ECO:0000256" key="2">
    <source>
        <dbReference type="ARBA" id="ARBA00022475"/>
    </source>
</evidence>
<evidence type="ECO:0000313" key="10">
    <source>
        <dbReference type="Proteomes" id="UP000324536"/>
    </source>
</evidence>
<feature type="domain" description="Mce/MlaD" evidence="8">
    <location>
        <begin position="175"/>
        <end position="236"/>
    </location>
</feature>
<evidence type="ECO:0000256" key="3">
    <source>
        <dbReference type="ARBA" id="ARBA00022519"/>
    </source>
</evidence>
<keyword evidence="6 7" id="KW-0472">Membrane</keyword>
<dbReference type="KEGG" id="acek:FLP30_05750"/>
<comment type="subcellular location">
    <subcellularLocation>
        <location evidence="1">Cell inner membrane</location>
    </subcellularLocation>
</comment>
<proteinExistence type="predicted"/>
<dbReference type="AlphaFoldDB" id="A0A5C1YLV3"/>
<feature type="domain" description="Mce/MlaD" evidence="8">
    <location>
        <begin position="54"/>
        <end position="145"/>
    </location>
</feature>